<dbReference type="GO" id="GO:0004683">
    <property type="term" value="F:calcium/calmodulin-dependent protein kinase activity"/>
    <property type="evidence" value="ECO:0007669"/>
    <property type="project" value="InterPro"/>
</dbReference>
<dbReference type="Gene3D" id="3.10.450.50">
    <property type="match status" value="1"/>
</dbReference>
<accession>A0A0V0JBK7</accession>
<feature type="region of interest" description="Disordered" evidence="1">
    <location>
        <begin position="198"/>
        <end position="218"/>
    </location>
</feature>
<feature type="region of interest" description="Disordered" evidence="1">
    <location>
        <begin position="1"/>
        <end position="46"/>
    </location>
</feature>
<feature type="domain" description="Calcium/calmodulin-dependent protein kinase II association-domain" evidence="2">
    <location>
        <begin position="67"/>
        <end position="194"/>
    </location>
</feature>
<feature type="non-terminal residue" evidence="3">
    <location>
        <position position="1"/>
    </location>
</feature>
<sequence length="218" mass="24050">IVTRNFSSGRSMLSSAASTKKVNDGVKGSRDGQSNAIEDSDDVKKAAHRDDTVLATVQNDDMNEHNKKQEIIKVTEQLLAAATACDYDGYARLMSPTFTYFGPEVRGTLVEGYDFHKFYFEQVIPKSLAKSIRTSILNPTVHLLSDDAACIAYTRLTQFMDKFGVLHTQQTEETRVWARRPDRSWQNVHVHRSCLNQPSAQSAAGGSLSSATSGACLL</sequence>
<dbReference type="FunFam" id="3.10.450.50:FF:000009">
    <property type="entry name" value="Calcium/calmodulin-dependent protein kinase type II"/>
    <property type="match status" value="1"/>
</dbReference>
<gene>
    <name evidence="3" type="primary">KCC2A</name>
    <name evidence="3" type="ORF">TR140325</name>
</gene>
<feature type="compositionally biased region" description="Basic and acidic residues" evidence="1">
    <location>
        <begin position="21"/>
        <end position="30"/>
    </location>
</feature>
<keyword evidence="3" id="KW-0418">Kinase</keyword>
<dbReference type="AlphaFoldDB" id="A0A0V0JBK7"/>
<name>A0A0V0JBK7_SCHSO</name>
<dbReference type="InterPro" id="IPR032710">
    <property type="entry name" value="NTF2-like_dom_sf"/>
</dbReference>
<organism evidence="3">
    <name type="scientific">Schistocephalus solidus</name>
    <name type="common">Tapeworm</name>
    <dbReference type="NCBI Taxonomy" id="70667"/>
    <lineage>
        <taxon>Eukaryota</taxon>
        <taxon>Metazoa</taxon>
        <taxon>Spiralia</taxon>
        <taxon>Lophotrochozoa</taxon>
        <taxon>Platyhelminthes</taxon>
        <taxon>Cestoda</taxon>
        <taxon>Eucestoda</taxon>
        <taxon>Diphyllobothriidea</taxon>
        <taxon>Diphyllobothriidae</taxon>
        <taxon>Schistocephalus</taxon>
    </lineage>
</organism>
<keyword evidence="3" id="KW-0808">Transferase</keyword>
<feature type="compositionally biased region" description="Low complexity" evidence="1">
    <location>
        <begin position="7"/>
        <end position="18"/>
    </location>
</feature>
<dbReference type="GO" id="GO:0005516">
    <property type="term" value="F:calmodulin binding"/>
    <property type="evidence" value="ECO:0007669"/>
    <property type="project" value="InterPro"/>
</dbReference>
<dbReference type="Pfam" id="PF08332">
    <property type="entry name" value="CaMKII_AD"/>
    <property type="match status" value="1"/>
</dbReference>
<dbReference type="EMBL" id="GEEE01000104">
    <property type="protein sequence ID" value="JAP63121.1"/>
    <property type="molecule type" value="Transcribed_RNA"/>
</dbReference>
<dbReference type="EMBL" id="GEEE01000568">
    <property type="protein sequence ID" value="JAP62657.1"/>
    <property type="molecule type" value="Transcribed_RNA"/>
</dbReference>
<evidence type="ECO:0000313" key="3">
    <source>
        <dbReference type="EMBL" id="JAP63121.1"/>
    </source>
</evidence>
<dbReference type="InterPro" id="IPR013543">
    <property type="entry name" value="Ca/CaM-dep_prot_kinase-assoc"/>
</dbReference>
<dbReference type="SUPFAM" id="SSF54427">
    <property type="entry name" value="NTF2-like"/>
    <property type="match status" value="1"/>
</dbReference>
<protein>
    <submittedName>
        <fullName evidence="3">Calcium/calmodulin-dependent protein kinase type II alpha chain</fullName>
    </submittedName>
</protein>
<evidence type="ECO:0000256" key="1">
    <source>
        <dbReference type="SAM" id="MobiDB-lite"/>
    </source>
</evidence>
<reference evidence="3" key="1">
    <citation type="submission" date="2016-01" db="EMBL/GenBank/DDBJ databases">
        <title>Reference transcriptome for the parasite Schistocephalus solidus: insights into the molecular evolution of parasitism.</title>
        <authorList>
            <person name="Hebert F.O."/>
            <person name="Grambauer S."/>
            <person name="Barber I."/>
            <person name="Landry C.R."/>
            <person name="Aubin-Horth N."/>
        </authorList>
    </citation>
    <scope>NUCLEOTIDE SEQUENCE</scope>
</reference>
<proteinExistence type="predicted"/>
<evidence type="ECO:0000259" key="2">
    <source>
        <dbReference type="Pfam" id="PF08332"/>
    </source>
</evidence>
<feature type="compositionally biased region" description="Low complexity" evidence="1">
    <location>
        <begin position="199"/>
        <end position="218"/>
    </location>
</feature>